<evidence type="ECO:0000313" key="1">
    <source>
        <dbReference type="EMBL" id="EPY17381.1"/>
    </source>
</evidence>
<reference evidence="1 2" key="1">
    <citation type="journal article" date="2013" name="PLoS ONE">
        <title>Predicting the Proteins of Angomonas deanei, Strigomonas culicis and Their Respective Endosymbionts Reveals New Aspects of the Trypanosomatidae Family.</title>
        <authorList>
            <person name="Motta M.C."/>
            <person name="Martins A.C."/>
            <person name="de Souza S.S."/>
            <person name="Catta-Preta C.M."/>
            <person name="Silva R."/>
            <person name="Klein C.C."/>
            <person name="de Almeida L.G."/>
            <person name="de Lima Cunha O."/>
            <person name="Ciapina L.P."/>
            <person name="Brocchi M."/>
            <person name="Colabardini A.C."/>
            <person name="de Araujo Lima B."/>
            <person name="Machado C.R."/>
            <person name="de Almeida Soares C.M."/>
            <person name="Probst C.M."/>
            <person name="de Menezes C.B."/>
            <person name="Thompson C.E."/>
            <person name="Bartholomeu D.C."/>
            <person name="Gradia D.F."/>
            <person name="Pavoni D.P."/>
            <person name="Grisard E.C."/>
            <person name="Fantinatti-Garboggini F."/>
            <person name="Marchini F.K."/>
            <person name="Rodrigues-Luiz G.F."/>
            <person name="Wagner G."/>
            <person name="Goldman G.H."/>
            <person name="Fietto J.L."/>
            <person name="Elias M.C."/>
            <person name="Goldman M.H."/>
            <person name="Sagot M.F."/>
            <person name="Pereira M."/>
            <person name="Stoco P.H."/>
            <person name="de Mendonca-Neto R.P."/>
            <person name="Teixeira S.M."/>
            <person name="Maciel T.E."/>
            <person name="de Oliveira Mendes T.A."/>
            <person name="Urmenyi T.P."/>
            <person name="de Souza W."/>
            <person name="Schenkman S."/>
            <person name="de Vasconcelos A.T."/>
        </authorList>
    </citation>
    <scope>NUCLEOTIDE SEQUENCE [LARGE SCALE GENOMIC DNA]</scope>
</reference>
<accession>S9US00</accession>
<keyword evidence="2" id="KW-1185">Reference proteome</keyword>
<dbReference type="GO" id="GO:0016740">
    <property type="term" value="F:transferase activity"/>
    <property type="evidence" value="ECO:0007669"/>
    <property type="project" value="UniProtKB-KW"/>
</dbReference>
<dbReference type="EMBL" id="ATMH01010510">
    <property type="protein sequence ID" value="EPY17381.1"/>
    <property type="molecule type" value="Genomic_DNA"/>
</dbReference>
<gene>
    <name evidence="1" type="ORF">STCU_10651</name>
</gene>
<sequence>MKSAFGALKPRRRLKRFAARRMMRAVVMIMGVCLVLFILLLVLFFNESSKPKPTKNSAIPMWEAEEIAQNNIGRELLRLRTWKTAKERKVTMPSSEGVVAEKTGVYAKRYAPVAADEILRDGEAYITFDEYIACVEKVLRVDVKKQEELPWVRDDVALPYVLLPVRVELSDVKATLCSLEVRIQRLMYAVEGTSPTTVAFFEDVQSIFNFTDRLKVRWAPDLLGFAHLVNAGLLDAMQHPREAVPFFTVMNHSVRIPAVTMRASVRSFYNSSSADAAKITALERDVGTEPNKHSPGVFPCAVRGFTNQTLVSTSSLLPDSIRYLPVLQLQEQFASFDGLLLFEGLKDFQRDVFTITRFALETVGFMDENLLDPMDVVRDWENRRAALGFRVLPLPDEVASHPLKRFVDAKSLLADKFDLSPSSFTAAQTWAKMLNHLEYAPLDYAYLNRKYGDVPDKDASPPYGSGPNLPLDAWVLDLHRRKALFLLLQATKDYFFNKDIVHKKKRNLKKPTNGSRVTRGPQCWVGYSLM</sequence>
<protein>
    <submittedName>
        <fullName evidence="1">Galactofuranosyltransferase</fullName>
    </submittedName>
</protein>
<proteinExistence type="predicted"/>
<name>S9US00_9TRYP</name>
<dbReference type="AlphaFoldDB" id="S9US00"/>
<organism evidence="1 2">
    <name type="scientific">Strigomonas culicis</name>
    <dbReference type="NCBI Taxonomy" id="28005"/>
    <lineage>
        <taxon>Eukaryota</taxon>
        <taxon>Discoba</taxon>
        <taxon>Euglenozoa</taxon>
        <taxon>Kinetoplastea</taxon>
        <taxon>Metakinetoplastina</taxon>
        <taxon>Trypanosomatida</taxon>
        <taxon>Trypanosomatidae</taxon>
        <taxon>Strigomonadinae</taxon>
        <taxon>Strigomonas</taxon>
    </lineage>
</organism>
<comment type="caution">
    <text evidence="1">The sequence shown here is derived from an EMBL/GenBank/DDBJ whole genome shotgun (WGS) entry which is preliminary data.</text>
</comment>
<dbReference type="Proteomes" id="UP000015354">
    <property type="component" value="Unassembled WGS sequence"/>
</dbReference>
<dbReference type="OrthoDB" id="260282at2759"/>
<evidence type="ECO:0000313" key="2">
    <source>
        <dbReference type="Proteomes" id="UP000015354"/>
    </source>
</evidence>
<keyword evidence="1" id="KW-0808">Transferase</keyword>